<evidence type="ECO:0000256" key="4">
    <source>
        <dbReference type="ARBA" id="ARBA00023136"/>
    </source>
</evidence>
<dbReference type="InterPro" id="IPR051117">
    <property type="entry name" value="TRG_var/const_region"/>
</dbReference>
<evidence type="ECO:0000256" key="2">
    <source>
        <dbReference type="ARBA" id="ARBA00022692"/>
    </source>
</evidence>
<sequence>PTIFLPSIAEINHSKTGTYLCLLEKFFPDIIEVYWKEKDGNRALPSQKGNTMKTTDTYMKFSWLTVAENSMDKEHICVVKHERNIGGINQEILFRSINEVVSSIIPTTESPSDCLNHESEVTADHNSTKVCLKDESNTLQLQLMNTSAYYTYLLLLLKSAVYFIITTSCVFRRTGICCDGKNS</sequence>
<reference evidence="9 10" key="1">
    <citation type="journal article" date="2018" name="Mol. Genet. Genomics">
        <title>The red deer Cervus elaphus genome CerEla1.0: sequencing, annotating, genes, and chromosomes.</title>
        <authorList>
            <person name="Bana N.A."/>
            <person name="Nyiri A."/>
            <person name="Nagy J."/>
            <person name="Frank K."/>
            <person name="Nagy T."/>
            <person name="Steger V."/>
            <person name="Schiller M."/>
            <person name="Lakatos P."/>
            <person name="Sugar L."/>
            <person name="Horn P."/>
            <person name="Barta E."/>
            <person name="Orosz L."/>
        </authorList>
    </citation>
    <scope>NUCLEOTIDE SEQUENCE [LARGE SCALE GENOMIC DNA]</scope>
    <source>
        <strain evidence="9">Hungarian</strain>
    </source>
</reference>
<keyword evidence="3 7" id="KW-1133">Transmembrane helix</keyword>
<keyword evidence="4 7" id="KW-0472">Membrane</keyword>
<evidence type="ECO:0000256" key="3">
    <source>
        <dbReference type="ARBA" id="ARBA00022989"/>
    </source>
</evidence>
<dbReference type="OrthoDB" id="8924181at2759"/>
<evidence type="ECO:0000256" key="5">
    <source>
        <dbReference type="ARBA" id="ARBA00023170"/>
    </source>
</evidence>
<keyword evidence="10" id="KW-1185">Reference proteome</keyword>
<proteinExistence type="predicted"/>
<evidence type="ECO:0000256" key="6">
    <source>
        <dbReference type="ARBA" id="ARBA00023319"/>
    </source>
</evidence>
<dbReference type="Proteomes" id="UP000242450">
    <property type="component" value="Chromosome 18"/>
</dbReference>
<evidence type="ECO:0000313" key="10">
    <source>
        <dbReference type="Proteomes" id="UP000242450"/>
    </source>
</evidence>
<dbReference type="InterPro" id="IPR003597">
    <property type="entry name" value="Ig_C1-set"/>
</dbReference>
<feature type="non-terminal residue" evidence="9">
    <location>
        <position position="1"/>
    </location>
</feature>
<dbReference type="PANTHER" id="PTHR19256">
    <property type="entry name" value="T-CELL RECEPTOR GAMMA CHAIN"/>
    <property type="match status" value="1"/>
</dbReference>
<evidence type="ECO:0000313" key="9">
    <source>
        <dbReference type="EMBL" id="OWK06675.1"/>
    </source>
</evidence>
<comment type="subcellular location">
    <subcellularLocation>
        <location evidence="1">Membrane</location>
    </subcellularLocation>
</comment>
<name>A0A212CL74_CEREH</name>
<feature type="transmembrane region" description="Helical" evidence="7">
    <location>
        <begin position="149"/>
        <end position="171"/>
    </location>
</feature>
<keyword evidence="5" id="KW-0675">Receptor</keyword>
<keyword evidence="2 7" id="KW-0812">Transmembrane</keyword>
<organism evidence="9 10">
    <name type="scientific">Cervus elaphus hippelaphus</name>
    <name type="common">European red deer</name>
    <dbReference type="NCBI Taxonomy" id="46360"/>
    <lineage>
        <taxon>Eukaryota</taxon>
        <taxon>Metazoa</taxon>
        <taxon>Chordata</taxon>
        <taxon>Craniata</taxon>
        <taxon>Vertebrata</taxon>
        <taxon>Euteleostomi</taxon>
        <taxon>Mammalia</taxon>
        <taxon>Eutheria</taxon>
        <taxon>Laurasiatheria</taxon>
        <taxon>Artiodactyla</taxon>
        <taxon>Ruminantia</taxon>
        <taxon>Pecora</taxon>
        <taxon>Cervidae</taxon>
        <taxon>Cervinae</taxon>
        <taxon>Cervus</taxon>
    </lineage>
</organism>
<accession>A0A212CL74</accession>
<dbReference type="AlphaFoldDB" id="A0A212CL74"/>
<dbReference type="Pfam" id="PF07654">
    <property type="entry name" value="C1-set"/>
    <property type="match status" value="1"/>
</dbReference>
<comment type="caution">
    <text evidence="9">The sequence shown here is derived from an EMBL/GenBank/DDBJ whole genome shotgun (WGS) entry which is preliminary data.</text>
</comment>
<dbReference type="FunFam" id="2.60.40.10:FF:001083">
    <property type="entry name" value="T cell receptor gamma constant 2"/>
    <property type="match status" value="1"/>
</dbReference>
<dbReference type="PANTHER" id="PTHR19256:SF65">
    <property type="entry name" value="T CELL RECEPTOR GAMMA CONSTANT 1-RELATED"/>
    <property type="match status" value="1"/>
</dbReference>
<evidence type="ECO:0000256" key="7">
    <source>
        <dbReference type="SAM" id="Phobius"/>
    </source>
</evidence>
<feature type="domain" description="Immunoglobulin C1-set" evidence="8">
    <location>
        <begin position="16"/>
        <end position="87"/>
    </location>
</feature>
<evidence type="ECO:0000259" key="8">
    <source>
        <dbReference type="SMART" id="SM00407"/>
    </source>
</evidence>
<dbReference type="GO" id="GO:0016020">
    <property type="term" value="C:membrane"/>
    <property type="evidence" value="ECO:0007669"/>
    <property type="project" value="UniProtKB-SubCell"/>
</dbReference>
<dbReference type="Gene3D" id="2.60.40.10">
    <property type="entry name" value="Immunoglobulins"/>
    <property type="match status" value="1"/>
</dbReference>
<dbReference type="InterPro" id="IPR036179">
    <property type="entry name" value="Ig-like_dom_sf"/>
</dbReference>
<keyword evidence="6" id="KW-0393">Immunoglobulin domain</keyword>
<dbReference type="SUPFAM" id="SSF48726">
    <property type="entry name" value="Immunoglobulin"/>
    <property type="match status" value="1"/>
</dbReference>
<dbReference type="SMART" id="SM00407">
    <property type="entry name" value="IGc1"/>
    <property type="match status" value="1"/>
</dbReference>
<protein>
    <recommendedName>
        <fullName evidence="8">Immunoglobulin C1-set domain-containing protein</fullName>
    </recommendedName>
</protein>
<dbReference type="InterPro" id="IPR013783">
    <property type="entry name" value="Ig-like_fold"/>
</dbReference>
<evidence type="ECO:0000256" key="1">
    <source>
        <dbReference type="ARBA" id="ARBA00004370"/>
    </source>
</evidence>
<dbReference type="EMBL" id="MKHE01000018">
    <property type="protein sequence ID" value="OWK06675.1"/>
    <property type="molecule type" value="Genomic_DNA"/>
</dbReference>
<gene>
    <name evidence="9" type="ORF">Celaphus_00012181</name>
</gene>